<protein>
    <submittedName>
        <fullName evidence="2">Uncharacterized protein</fullName>
    </submittedName>
</protein>
<gene>
    <name evidence="2" type="ORF">DXA38_21895</name>
</gene>
<name>A0A3E2VDP6_CLOIN</name>
<dbReference type="RefSeq" id="WP_117445008.1">
    <property type="nucleotide sequence ID" value="NZ_QVEV01000074.1"/>
</dbReference>
<comment type="caution">
    <text evidence="2">The sequence shown here is derived from an EMBL/GenBank/DDBJ whole genome shotgun (WGS) entry which is preliminary data.</text>
</comment>
<evidence type="ECO:0000313" key="3">
    <source>
        <dbReference type="Proteomes" id="UP000260025"/>
    </source>
</evidence>
<keyword evidence="1" id="KW-0472">Membrane</keyword>
<feature type="transmembrane region" description="Helical" evidence="1">
    <location>
        <begin position="181"/>
        <end position="201"/>
    </location>
</feature>
<reference evidence="2 3" key="1">
    <citation type="submission" date="2018-08" db="EMBL/GenBank/DDBJ databases">
        <title>A genome reference for cultivated species of the human gut microbiota.</title>
        <authorList>
            <person name="Zou Y."/>
            <person name="Xue W."/>
            <person name="Luo G."/>
        </authorList>
    </citation>
    <scope>NUCLEOTIDE SEQUENCE [LARGE SCALE GENOMIC DNA]</scope>
    <source>
        <strain evidence="2 3">OF01-2LB</strain>
    </source>
</reference>
<sequence>MNLFVSILATIASSTICVYLTNKVKRLTEISSHEVSLYEEKFEVYKNLYLGLNDPFGRVSSKKERQDFLIDFCKKCKTSDRLFLLLSPKLLRQLYEFQKHYESNEDNKFYDAKIFIDVVYEIDFTIQRDFSKIKLKLGYTDDYKYRIFSSIILHLCITSVILFFIALFELFQNQDKNLHKLYVMIIGISVIVFWFSLFYIADNRIAFYYKKSKSINKYK</sequence>
<feature type="transmembrane region" description="Helical" evidence="1">
    <location>
        <begin position="147"/>
        <end position="169"/>
    </location>
</feature>
<organism evidence="2 3">
    <name type="scientific">Clostridium innocuum</name>
    <dbReference type="NCBI Taxonomy" id="1522"/>
    <lineage>
        <taxon>Bacteria</taxon>
        <taxon>Bacillati</taxon>
        <taxon>Bacillota</taxon>
        <taxon>Clostridia</taxon>
        <taxon>Eubacteriales</taxon>
        <taxon>Clostridiaceae</taxon>
        <taxon>Clostridium</taxon>
    </lineage>
</organism>
<evidence type="ECO:0000313" key="2">
    <source>
        <dbReference type="EMBL" id="RGC08675.1"/>
    </source>
</evidence>
<dbReference type="Proteomes" id="UP000260025">
    <property type="component" value="Unassembled WGS sequence"/>
</dbReference>
<evidence type="ECO:0000256" key="1">
    <source>
        <dbReference type="SAM" id="Phobius"/>
    </source>
</evidence>
<proteinExistence type="predicted"/>
<dbReference type="EMBL" id="QVEV01000074">
    <property type="protein sequence ID" value="RGC08675.1"/>
    <property type="molecule type" value="Genomic_DNA"/>
</dbReference>
<keyword evidence="1" id="KW-0812">Transmembrane</keyword>
<keyword evidence="1" id="KW-1133">Transmembrane helix</keyword>
<dbReference type="AlphaFoldDB" id="A0A3E2VDP6"/>
<accession>A0A3E2VDP6</accession>